<evidence type="ECO:0000256" key="2">
    <source>
        <dbReference type="ARBA" id="ARBA00022692"/>
    </source>
</evidence>
<evidence type="ECO:0000256" key="3">
    <source>
        <dbReference type="ARBA" id="ARBA00022989"/>
    </source>
</evidence>
<feature type="transmembrane region" description="Helical" evidence="5">
    <location>
        <begin position="56"/>
        <end position="79"/>
    </location>
</feature>
<name>A0A3B0SFU9_9ZZZZ</name>
<dbReference type="GO" id="GO:0012505">
    <property type="term" value="C:endomembrane system"/>
    <property type="evidence" value="ECO:0007669"/>
    <property type="project" value="UniProtKB-SubCell"/>
</dbReference>
<evidence type="ECO:0000256" key="4">
    <source>
        <dbReference type="ARBA" id="ARBA00023136"/>
    </source>
</evidence>
<protein>
    <recommendedName>
        <fullName evidence="6">DUF1232 domain-containing protein</fullName>
    </recommendedName>
</protein>
<keyword evidence="4 5" id="KW-0472">Membrane</keyword>
<organism evidence="7">
    <name type="scientific">hydrothermal vent metagenome</name>
    <dbReference type="NCBI Taxonomy" id="652676"/>
    <lineage>
        <taxon>unclassified sequences</taxon>
        <taxon>metagenomes</taxon>
        <taxon>ecological metagenomes</taxon>
    </lineage>
</organism>
<dbReference type="AlphaFoldDB" id="A0A3B0SFU9"/>
<dbReference type="Pfam" id="PF06803">
    <property type="entry name" value="DUF1232"/>
    <property type="match status" value="1"/>
</dbReference>
<evidence type="ECO:0000256" key="1">
    <source>
        <dbReference type="ARBA" id="ARBA00004127"/>
    </source>
</evidence>
<evidence type="ECO:0000313" key="7">
    <source>
        <dbReference type="EMBL" id="VAV99836.1"/>
    </source>
</evidence>
<keyword evidence="3 5" id="KW-1133">Transmembrane helix</keyword>
<evidence type="ECO:0000259" key="6">
    <source>
        <dbReference type="Pfam" id="PF06803"/>
    </source>
</evidence>
<sequence>MDDLGRNQMRGVDDSTPIDRRGWREVSMEAVLLIPNLVKLLMRLMRDPRVPIRRKVLVGAVIVYVVSPIDLIPDFIVGFGKLDDIVVLSVAINHLMAGAEATIVEEHWDGSVDSLDLVLSVFRWGAEIVPGLDKVLPE</sequence>
<keyword evidence="2 5" id="KW-0812">Transmembrane</keyword>
<reference evidence="7" key="1">
    <citation type="submission" date="2018-06" db="EMBL/GenBank/DDBJ databases">
        <authorList>
            <person name="Zhirakovskaya E."/>
        </authorList>
    </citation>
    <scope>NUCLEOTIDE SEQUENCE</scope>
</reference>
<feature type="domain" description="DUF1232" evidence="6">
    <location>
        <begin position="55"/>
        <end position="89"/>
    </location>
</feature>
<comment type="subcellular location">
    <subcellularLocation>
        <location evidence="1">Endomembrane system</location>
        <topology evidence="1">Multi-pass membrane protein</topology>
    </subcellularLocation>
</comment>
<accession>A0A3B0SFU9</accession>
<gene>
    <name evidence="7" type="ORF">MNBD_ACTINO01-929</name>
</gene>
<proteinExistence type="predicted"/>
<dbReference type="EMBL" id="UOEI01000268">
    <property type="protein sequence ID" value="VAV99836.1"/>
    <property type="molecule type" value="Genomic_DNA"/>
</dbReference>
<dbReference type="InterPro" id="IPR010652">
    <property type="entry name" value="DUF1232"/>
</dbReference>
<evidence type="ECO:0000256" key="5">
    <source>
        <dbReference type="SAM" id="Phobius"/>
    </source>
</evidence>